<reference evidence="7 8" key="1">
    <citation type="journal article" date="2019" name="Int. J. Syst. Evol. Microbiol.">
        <title>The Global Catalogue of Microorganisms (GCM) 10K type strain sequencing project: providing services to taxonomists for standard genome sequencing and annotation.</title>
        <authorList>
            <consortium name="The Broad Institute Genomics Platform"/>
            <consortium name="The Broad Institute Genome Sequencing Center for Infectious Disease"/>
            <person name="Wu L."/>
            <person name="Ma J."/>
        </authorList>
    </citation>
    <scope>NUCLEOTIDE SEQUENCE [LARGE SCALE GENOMIC DNA]</scope>
    <source>
        <strain evidence="7 8">JCM 3146</strain>
    </source>
</reference>
<dbReference type="PANTHER" id="PTHR35807">
    <property type="entry name" value="TRANSCRIPTIONAL REGULATOR REDD-RELATED"/>
    <property type="match status" value="1"/>
</dbReference>
<dbReference type="InterPro" id="IPR001867">
    <property type="entry name" value="OmpR/PhoB-type_DNA-bd"/>
</dbReference>
<dbReference type="InterPro" id="IPR005158">
    <property type="entry name" value="BTAD"/>
</dbReference>
<dbReference type="InterPro" id="IPR027417">
    <property type="entry name" value="P-loop_NTPase"/>
</dbReference>
<name>A0ABN0WJY2_9ACTN</name>
<dbReference type="SMART" id="SM01043">
    <property type="entry name" value="BTAD"/>
    <property type="match status" value="1"/>
</dbReference>
<keyword evidence="8" id="KW-1185">Reference proteome</keyword>
<evidence type="ECO:0000256" key="2">
    <source>
        <dbReference type="ARBA" id="ARBA00023015"/>
    </source>
</evidence>
<dbReference type="SUPFAM" id="SSF52540">
    <property type="entry name" value="P-loop containing nucleoside triphosphate hydrolases"/>
    <property type="match status" value="1"/>
</dbReference>
<dbReference type="SUPFAM" id="SSF46894">
    <property type="entry name" value="C-terminal effector domain of the bipartite response regulators"/>
    <property type="match status" value="1"/>
</dbReference>
<dbReference type="Gene3D" id="3.40.50.300">
    <property type="entry name" value="P-loop containing nucleotide triphosphate hydrolases"/>
    <property type="match status" value="1"/>
</dbReference>
<dbReference type="PROSITE" id="PS51755">
    <property type="entry name" value="OMPR_PHOB"/>
    <property type="match status" value="1"/>
</dbReference>
<sequence>MARGRLISDDRLSQLLWGDNPPSTASAQIYTYASRLRKCLGDEVTIVRRSPGYTMSIGSSRIDQDDFLRLARSGARNLQKERFSEAARELRGALSLWRGPALANTTEHLLMAESSRLEEARMSALEDRIEADLALGQHLQLVSELRGLVAEYPLREKIRSQLMIVLYQTGRQADALEVFHEGRRLLAEELGVDPSAELRGTYQSILAADPALAARAERHRTPPVITLPRSAMLPPNVIDFTGRSEHLRRLSELLSARQDADVWPPTTFLISGMAGVGKSALAIRAAYAQTASFPDGRLYVDLGGTDRRPLGPADALLILLRAIGVDDTEIPPDLDQRTQFYRSMLAGLRVLILLDNASDDQQIRPLLPWGNESRVIITSRRNIASLEGVHLTTLDVFNPVEAMEMLTRLIGPRRVATEKDQARKLVELCGYLPVAIRAAGTRLITKPHWSLSQLVARMSDPVRRLDELRLGHLDVRARIKRSFMELPERERHALCSLSLIESPDFSAHTAGEVLGLPYEEAEELVERHVDARLLTANFVDEAGHPLYRIHELVRMFALEAGDDAKVDVRP</sequence>
<feature type="domain" description="OmpR/PhoB-type" evidence="6">
    <location>
        <begin position="1"/>
        <end position="57"/>
    </location>
</feature>
<dbReference type="InterPro" id="IPR011990">
    <property type="entry name" value="TPR-like_helical_dom_sf"/>
</dbReference>
<dbReference type="InterPro" id="IPR036388">
    <property type="entry name" value="WH-like_DNA-bd_sf"/>
</dbReference>
<dbReference type="Gene3D" id="1.10.10.10">
    <property type="entry name" value="Winged helix-like DNA-binding domain superfamily/Winged helix DNA-binding domain"/>
    <property type="match status" value="1"/>
</dbReference>
<dbReference type="SUPFAM" id="SSF48452">
    <property type="entry name" value="TPR-like"/>
    <property type="match status" value="1"/>
</dbReference>
<protein>
    <recommendedName>
        <fullName evidence="6">OmpR/PhoB-type domain-containing protein</fullName>
    </recommendedName>
</protein>
<dbReference type="EMBL" id="BAAABM010000022">
    <property type="protein sequence ID" value="GAA0339330.1"/>
    <property type="molecule type" value="Genomic_DNA"/>
</dbReference>
<evidence type="ECO:0000259" key="6">
    <source>
        <dbReference type="PROSITE" id="PS51755"/>
    </source>
</evidence>
<dbReference type="InterPro" id="IPR016032">
    <property type="entry name" value="Sig_transdc_resp-reg_C-effctor"/>
</dbReference>
<proteinExistence type="inferred from homology"/>
<evidence type="ECO:0000313" key="8">
    <source>
        <dbReference type="Proteomes" id="UP001501822"/>
    </source>
</evidence>
<dbReference type="CDD" id="cd15831">
    <property type="entry name" value="BTAD"/>
    <property type="match status" value="1"/>
</dbReference>
<keyword evidence="2" id="KW-0805">Transcription regulation</keyword>
<accession>A0ABN0WJY2</accession>
<dbReference type="InterPro" id="IPR051677">
    <property type="entry name" value="AfsR-DnrI-RedD_regulator"/>
</dbReference>
<keyword evidence="3 5" id="KW-0238">DNA-binding</keyword>
<keyword evidence="4" id="KW-0804">Transcription</keyword>
<dbReference type="Gene3D" id="1.25.40.10">
    <property type="entry name" value="Tetratricopeptide repeat domain"/>
    <property type="match status" value="1"/>
</dbReference>
<evidence type="ECO:0000256" key="4">
    <source>
        <dbReference type="ARBA" id="ARBA00023163"/>
    </source>
</evidence>
<evidence type="ECO:0000256" key="1">
    <source>
        <dbReference type="ARBA" id="ARBA00005820"/>
    </source>
</evidence>
<dbReference type="PANTHER" id="PTHR35807:SF1">
    <property type="entry name" value="TRANSCRIPTIONAL REGULATOR REDD"/>
    <property type="match status" value="1"/>
</dbReference>
<dbReference type="Proteomes" id="UP001501822">
    <property type="component" value="Unassembled WGS sequence"/>
</dbReference>
<gene>
    <name evidence="7" type="ORF">GCM10010151_31140</name>
</gene>
<evidence type="ECO:0000256" key="5">
    <source>
        <dbReference type="PROSITE-ProRule" id="PRU01091"/>
    </source>
</evidence>
<evidence type="ECO:0000256" key="3">
    <source>
        <dbReference type="ARBA" id="ARBA00023125"/>
    </source>
</evidence>
<feature type="DNA-binding region" description="OmpR/PhoB-type" evidence="5">
    <location>
        <begin position="1"/>
        <end position="57"/>
    </location>
</feature>
<evidence type="ECO:0000313" key="7">
    <source>
        <dbReference type="EMBL" id="GAA0339330.1"/>
    </source>
</evidence>
<dbReference type="InterPro" id="IPR002182">
    <property type="entry name" value="NB-ARC"/>
</dbReference>
<dbReference type="Pfam" id="PF03704">
    <property type="entry name" value="BTAD"/>
    <property type="match status" value="1"/>
</dbReference>
<organism evidence="7 8">
    <name type="scientific">Actinoallomurus spadix</name>
    <dbReference type="NCBI Taxonomy" id="79912"/>
    <lineage>
        <taxon>Bacteria</taxon>
        <taxon>Bacillati</taxon>
        <taxon>Actinomycetota</taxon>
        <taxon>Actinomycetes</taxon>
        <taxon>Streptosporangiales</taxon>
        <taxon>Thermomonosporaceae</taxon>
        <taxon>Actinoallomurus</taxon>
    </lineage>
</organism>
<comment type="caution">
    <text evidence="7">The sequence shown here is derived from an EMBL/GenBank/DDBJ whole genome shotgun (WGS) entry which is preliminary data.</text>
</comment>
<dbReference type="PRINTS" id="PR00364">
    <property type="entry name" value="DISEASERSIST"/>
</dbReference>
<dbReference type="Pfam" id="PF00931">
    <property type="entry name" value="NB-ARC"/>
    <property type="match status" value="1"/>
</dbReference>
<comment type="similarity">
    <text evidence="1">Belongs to the AfsR/DnrI/RedD regulatory family.</text>
</comment>